<gene>
    <name evidence="1" type="ORF">C8D99_11549</name>
</gene>
<evidence type="ECO:0000313" key="1">
    <source>
        <dbReference type="EMBL" id="TDY58031.1"/>
    </source>
</evidence>
<reference evidence="1 2" key="1">
    <citation type="submission" date="2019-03" db="EMBL/GenBank/DDBJ databases">
        <title>Genomic Encyclopedia of Type Strains, Phase IV (KMG-IV): sequencing the most valuable type-strain genomes for metagenomic binning, comparative biology and taxonomic classification.</title>
        <authorList>
            <person name="Goeker M."/>
        </authorList>
    </citation>
    <scope>NUCLEOTIDE SEQUENCE [LARGE SCALE GENOMIC DNA]</scope>
    <source>
        <strain evidence="1 2">DSM 25964</strain>
    </source>
</reference>
<dbReference type="PANTHER" id="PTHR42905">
    <property type="entry name" value="PHOSPHOENOLPYRUVATE CARBOXYLASE"/>
    <property type="match status" value="1"/>
</dbReference>
<protein>
    <submittedName>
        <fullName evidence="1">Methylisocitrate lyase</fullName>
    </submittedName>
</protein>
<dbReference type="InterPro" id="IPR039556">
    <property type="entry name" value="ICL/PEPM"/>
</dbReference>
<dbReference type="OrthoDB" id="8629576at2"/>
<dbReference type="GO" id="GO:0016833">
    <property type="term" value="F:oxo-acid-lyase activity"/>
    <property type="evidence" value="ECO:0007669"/>
    <property type="project" value="UniProtKB-ARBA"/>
</dbReference>
<dbReference type="InterPro" id="IPR018523">
    <property type="entry name" value="Isocitrate_lyase_ph_CS"/>
</dbReference>
<proteinExistence type="predicted"/>
<keyword evidence="1" id="KW-0456">Lyase</keyword>
<sequence length="299" mass="32562">MKRSTKLRAMLNERSALVCPGAHDALSAKMIENYGFKALQVSGFGLSASYLGLPDMAFLSFADVLHFSKNVIDAVHIPVIVDADTGFGNAISAMYVTEQFIGAGAAGMNIEDQAFPKRCGHMEGKQLVSKEEMALKVKACRDVRDRLDPDFIINARTDAIAVEGFESAVDRANAYAEAGADLIFLEAPRSEEQIREAVARIKAPVSINIFDAVAGGKTPVMSIEKLRELGVARVSIPVGPLFAAVKGLMAYLEAIRDDNVAVGRNDLVCSFGEFRDLVGYDDFRQLEKKYLPSFIENNM</sequence>
<dbReference type="Proteomes" id="UP000295066">
    <property type="component" value="Unassembled WGS sequence"/>
</dbReference>
<organism evidence="1 2">
    <name type="scientific">Aminivibrio pyruvatiphilus</name>
    <dbReference type="NCBI Taxonomy" id="1005740"/>
    <lineage>
        <taxon>Bacteria</taxon>
        <taxon>Thermotogati</taxon>
        <taxon>Synergistota</taxon>
        <taxon>Synergistia</taxon>
        <taxon>Synergistales</taxon>
        <taxon>Aminobacteriaceae</taxon>
        <taxon>Aminivibrio</taxon>
    </lineage>
</organism>
<dbReference type="PANTHER" id="PTHR42905:SF5">
    <property type="entry name" value="CARBOXYVINYL-CARBOXYPHOSPHONATE PHOSPHORYLMUTASE, CHLOROPLASTIC"/>
    <property type="match status" value="1"/>
</dbReference>
<dbReference type="AlphaFoldDB" id="A0A4R8M2D1"/>
<dbReference type="InterPro" id="IPR015813">
    <property type="entry name" value="Pyrv/PenolPyrv_kinase-like_dom"/>
</dbReference>
<comment type="caution">
    <text evidence="1">The sequence shown here is derived from an EMBL/GenBank/DDBJ whole genome shotgun (WGS) entry which is preliminary data.</text>
</comment>
<dbReference type="SUPFAM" id="SSF51621">
    <property type="entry name" value="Phosphoenolpyruvate/pyruvate domain"/>
    <property type="match status" value="1"/>
</dbReference>
<dbReference type="PROSITE" id="PS00161">
    <property type="entry name" value="ISOCITRATE_LYASE"/>
    <property type="match status" value="1"/>
</dbReference>
<dbReference type="EMBL" id="SORI01000015">
    <property type="protein sequence ID" value="TDY58031.1"/>
    <property type="molecule type" value="Genomic_DNA"/>
</dbReference>
<evidence type="ECO:0000313" key="2">
    <source>
        <dbReference type="Proteomes" id="UP000295066"/>
    </source>
</evidence>
<dbReference type="RefSeq" id="WP_133958186.1">
    <property type="nucleotide sequence ID" value="NZ_SORI01000015.1"/>
</dbReference>
<dbReference type="InterPro" id="IPR040442">
    <property type="entry name" value="Pyrv_kinase-like_dom_sf"/>
</dbReference>
<accession>A0A4R8M2D1</accession>
<name>A0A4R8M2D1_9BACT</name>
<dbReference type="Pfam" id="PF13714">
    <property type="entry name" value="PEP_mutase"/>
    <property type="match status" value="1"/>
</dbReference>
<keyword evidence="2" id="KW-1185">Reference proteome</keyword>
<dbReference type="Gene3D" id="3.20.20.60">
    <property type="entry name" value="Phosphoenolpyruvate-binding domains"/>
    <property type="match status" value="1"/>
</dbReference>
<dbReference type="CDD" id="cd00377">
    <property type="entry name" value="ICL_PEPM"/>
    <property type="match status" value="1"/>
</dbReference>